<keyword evidence="2" id="KW-1185">Reference proteome</keyword>
<gene>
    <name evidence="1" type="ORF">RFI_32893</name>
</gene>
<sequence length="133" mass="15662">MCAIQTRNPLLWRCFSKSLLFLSHTQKQIQVYLFVSLSQTITPIATNNWIKFHCFALKSNTKEERNDSKKKNNNEVLLFCLKTGLSIEYDEDNNTFQFINYLFVMILHHYMRIHMCISMVLSCSLVDGKICKK</sequence>
<protein>
    <submittedName>
        <fullName evidence="1">Uncharacterized protein</fullName>
    </submittedName>
</protein>
<proteinExistence type="predicted"/>
<evidence type="ECO:0000313" key="2">
    <source>
        <dbReference type="Proteomes" id="UP000023152"/>
    </source>
</evidence>
<dbReference type="AlphaFoldDB" id="X6LRK3"/>
<name>X6LRK3_RETFI</name>
<evidence type="ECO:0000313" key="1">
    <source>
        <dbReference type="EMBL" id="ETO04503.1"/>
    </source>
</evidence>
<dbReference type="Proteomes" id="UP000023152">
    <property type="component" value="Unassembled WGS sequence"/>
</dbReference>
<reference evidence="1 2" key="1">
    <citation type="journal article" date="2013" name="Curr. Biol.">
        <title>The Genome of the Foraminiferan Reticulomyxa filosa.</title>
        <authorList>
            <person name="Glockner G."/>
            <person name="Hulsmann N."/>
            <person name="Schleicher M."/>
            <person name="Noegel A.A."/>
            <person name="Eichinger L."/>
            <person name="Gallinger C."/>
            <person name="Pawlowski J."/>
            <person name="Sierra R."/>
            <person name="Euteneuer U."/>
            <person name="Pillet L."/>
            <person name="Moustafa A."/>
            <person name="Platzer M."/>
            <person name="Groth M."/>
            <person name="Szafranski K."/>
            <person name="Schliwa M."/>
        </authorList>
    </citation>
    <scope>NUCLEOTIDE SEQUENCE [LARGE SCALE GENOMIC DNA]</scope>
</reference>
<accession>X6LRK3</accession>
<organism evidence="1 2">
    <name type="scientific">Reticulomyxa filosa</name>
    <dbReference type="NCBI Taxonomy" id="46433"/>
    <lineage>
        <taxon>Eukaryota</taxon>
        <taxon>Sar</taxon>
        <taxon>Rhizaria</taxon>
        <taxon>Retaria</taxon>
        <taxon>Foraminifera</taxon>
        <taxon>Monothalamids</taxon>
        <taxon>Reticulomyxidae</taxon>
        <taxon>Reticulomyxa</taxon>
    </lineage>
</organism>
<comment type="caution">
    <text evidence="1">The sequence shown here is derived from an EMBL/GenBank/DDBJ whole genome shotgun (WGS) entry which is preliminary data.</text>
</comment>
<dbReference type="EMBL" id="ASPP01029279">
    <property type="protein sequence ID" value="ETO04503.1"/>
    <property type="molecule type" value="Genomic_DNA"/>
</dbReference>